<dbReference type="Gene3D" id="2.70.70.10">
    <property type="entry name" value="Glucose Permease (Domain IIA)"/>
    <property type="match status" value="1"/>
</dbReference>
<feature type="domain" description="M23ase beta-sheet core" evidence="3">
    <location>
        <begin position="214"/>
        <end position="310"/>
    </location>
</feature>
<evidence type="ECO:0000259" key="3">
    <source>
        <dbReference type="Pfam" id="PF01551"/>
    </source>
</evidence>
<dbReference type="SUPFAM" id="SSF51261">
    <property type="entry name" value="Duplicated hybrid motif"/>
    <property type="match status" value="1"/>
</dbReference>
<dbReference type="eggNOG" id="COG0739">
    <property type="taxonomic scope" value="Bacteria"/>
</dbReference>
<keyword evidence="2" id="KW-0812">Transmembrane</keyword>
<evidence type="ECO:0000313" key="4">
    <source>
        <dbReference type="EMBL" id="AFC25524.1"/>
    </source>
</evidence>
<dbReference type="InterPro" id="IPR050570">
    <property type="entry name" value="Cell_wall_metabolism_enzyme"/>
</dbReference>
<dbReference type="AlphaFoldDB" id="H6LA56"/>
<reference evidence="4 5" key="1">
    <citation type="journal article" date="2012" name="Stand. Genomic Sci.">
        <title>Complete genome sequencing and analysis of Saprospira grandis str. Lewin, a predatory marine bacterium.</title>
        <authorList>
            <person name="Saw J.H."/>
            <person name="Yuryev A."/>
            <person name="Kanbe M."/>
            <person name="Hou S."/>
            <person name="Young A.G."/>
            <person name="Aizawa S."/>
            <person name="Alam M."/>
        </authorList>
    </citation>
    <scope>NUCLEOTIDE SEQUENCE [LARGE SCALE GENOMIC DNA]</scope>
    <source>
        <strain evidence="4 5">Lewin</strain>
    </source>
</reference>
<dbReference type="KEGG" id="sgn:SGRA_2796"/>
<evidence type="ECO:0000313" key="5">
    <source>
        <dbReference type="Proteomes" id="UP000007519"/>
    </source>
</evidence>
<keyword evidence="2" id="KW-0472">Membrane</keyword>
<organism evidence="4 5">
    <name type="scientific">Saprospira grandis (strain Lewin)</name>
    <dbReference type="NCBI Taxonomy" id="984262"/>
    <lineage>
        <taxon>Bacteria</taxon>
        <taxon>Pseudomonadati</taxon>
        <taxon>Bacteroidota</taxon>
        <taxon>Saprospiria</taxon>
        <taxon>Saprospirales</taxon>
        <taxon>Saprospiraceae</taxon>
        <taxon>Saprospira</taxon>
    </lineage>
</organism>
<feature type="transmembrane region" description="Helical" evidence="2">
    <location>
        <begin position="42"/>
        <end position="63"/>
    </location>
</feature>
<feature type="coiled-coil region" evidence="1">
    <location>
        <begin position="77"/>
        <end position="104"/>
    </location>
</feature>
<feature type="coiled-coil region" evidence="1">
    <location>
        <begin position="145"/>
        <end position="182"/>
    </location>
</feature>
<dbReference type="Pfam" id="PF01551">
    <property type="entry name" value="Peptidase_M23"/>
    <property type="match status" value="1"/>
</dbReference>
<dbReference type="PANTHER" id="PTHR21666">
    <property type="entry name" value="PEPTIDASE-RELATED"/>
    <property type="match status" value="1"/>
</dbReference>
<sequence length="341" mass="39232">MNILNFAWHFRKIRNHMSKDKYIYNPHTLRYEKVKVSKRKRYLQLALFFVMIVGFSIGIVYLASSKPNEDKQEAHELQLIKSRYEEMTSQLDLMEEALENLHERDVAIYRQVLELDPNDEAYWTGGRGGSNKYAGLENLSDAELIKELSERVLQMRQRLALMAKAQEEVLLAAKEKQELLQAIPSIRPVRRLQRRIEYLSGFGYRKHPIYKILKMHTGIDFGAPTGTPIYATGNGKVAKVVLKRTGYGRHVIIDHGHGYKTLYAHMSKVEVKAGDKVKRGEIIGRVGNTGASTAPHLHYEVVHKGKKVNPLPFCRDGLDNQEYKEFIQYASQQNQALSIHK</sequence>
<proteinExistence type="predicted"/>
<evidence type="ECO:0000256" key="1">
    <source>
        <dbReference type="SAM" id="Coils"/>
    </source>
</evidence>
<dbReference type="InterPro" id="IPR011055">
    <property type="entry name" value="Dup_hybrid_motif"/>
</dbReference>
<dbReference type="FunFam" id="2.70.70.10:FF:000006">
    <property type="entry name" value="M23 family peptidase"/>
    <property type="match status" value="1"/>
</dbReference>
<name>H6LA56_SAPGL</name>
<dbReference type="CDD" id="cd12797">
    <property type="entry name" value="M23_peptidase"/>
    <property type="match status" value="1"/>
</dbReference>
<dbReference type="STRING" id="984262.SGRA_2796"/>
<keyword evidence="1" id="KW-0175">Coiled coil</keyword>
<dbReference type="MEROPS" id="M23.009"/>
<dbReference type="EMBL" id="CP002831">
    <property type="protein sequence ID" value="AFC25524.1"/>
    <property type="molecule type" value="Genomic_DNA"/>
</dbReference>
<keyword evidence="2" id="KW-1133">Transmembrane helix</keyword>
<dbReference type="HOGENOM" id="CLU_029425_2_0_10"/>
<dbReference type="Proteomes" id="UP000007519">
    <property type="component" value="Chromosome"/>
</dbReference>
<accession>H6LA56</accession>
<dbReference type="GO" id="GO:0004222">
    <property type="term" value="F:metalloendopeptidase activity"/>
    <property type="evidence" value="ECO:0007669"/>
    <property type="project" value="TreeGrafter"/>
</dbReference>
<dbReference type="PANTHER" id="PTHR21666:SF270">
    <property type="entry name" value="MUREIN HYDROLASE ACTIVATOR ENVC"/>
    <property type="match status" value="1"/>
</dbReference>
<evidence type="ECO:0000256" key="2">
    <source>
        <dbReference type="SAM" id="Phobius"/>
    </source>
</evidence>
<protein>
    <submittedName>
        <fullName evidence="4">M23 family peptidase</fullName>
    </submittedName>
</protein>
<dbReference type="InterPro" id="IPR016047">
    <property type="entry name" value="M23ase_b-sheet_dom"/>
</dbReference>
<gene>
    <name evidence="4" type="ordered locus">SGRA_2796</name>
</gene>
<keyword evidence="5" id="KW-1185">Reference proteome</keyword>